<comment type="catalytic activity">
    <reaction evidence="13">
        <text>(S)-dihydroorotate + a quinone = orotate + a quinol</text>
        <dbReference type="Rhea" id="RHEA:30187"/>
        <dbReference type="ChEBI" id="CHEBI:24646"/>
        <dbReference type="ChEBI" id="CHEBI:30839"/>
        <dbReference type="ChEBI" id="CHEBI:30864"/>
        <dbReference type="ChEBI" id="CHEBI:132124"/>
        <dbReference type="EC" id="1.3.5.2"/>
    </reaction>
</comment>
<comment type="function">
    <text evidence="2">Catalyzes the conversion of dihydroorotate to orotate with quinone as electron acceptor.</text>
</comment>
<evidence type="ECO:0000256" key="4">
    <source>
        <dbReference type="ARBA" id="ARBA00005161"/>
    </source>
</evidence>
<evidence type="ECO:0000313" key="17">
    <source>
        <dbReference type="Proteomes" id="UP000216339"/>
    </source>
</evidence>
<evidence type="ECO:0000259" key="15">
    <source>
        <dbReference type="Pfam" id="PF01180"/>
    </source>
</evidence>
<dbReference type="Gene3D" id="3.20.20.70">
    <property type="entry name" value="Aldolase class I"/>
    <property type="match status" value="1"/>
</dbReference>
<reference evidence="16 17" key="1">
    <citation type="submission" date="2016-11" db="EMBL/GenBank/DDBJ databases">
        <title>Study of marine rhodopsin-containing bacteria.</title>
        <authorList>
            <person name="Yoshizawa S."/>
            <person name="Kumagai Y."/>
            <person name="Kogure K."/>
        </authorList>
    </citation>
    <scope>NUCLEOTIDE SEQUENCE [LARGE SCALE GENOMIC DNA]</scope>
    <source>
        <strain evidence="16 17">SAORIC-28</strain>
    </source>
</reference>
<protein>
    <recommendedName>
        <fullName evidence="7 14">Dihydroorotate dehydrogenase (quinone)</fullName>
        <ecNumber evidence="6 14">1.3.5.2</ecNumber>
    </recommendedName>
</protein>
<dbReference type="GO" id="GO:0106430">
    <property type="term" value="F:dihydroorotate dehydrogenase (quinone) activity"/>
    <property type="evidence" value="ECO:0007669"/>
    <property type="project" value="UniProtKB-EC"/>
</dbReference>
<evidence type="ECO:0000256" key="5">
    <source>
        <dbReference type="ARBA" id="ARBA00005359"/>
    </source>
</evidence>
<evidence type="ECO:0000256" key="10">
    <source>
        <dbReference type="ARBA" id="ARBA00022975"/>
    </source>
</evidence>
<evidence type="ECO:0000256" key="14">
    <source>
        <dbReference type="NCBIfam" id="TIGR01036"/>
    </source>
</evidence>
<dbReference type="InterPro" id="IPR005720">
    <property type="entry name" value="Dihydroorotate_DH_cat"/>
</dbReference>
<keyword evidence="8" id="KW-0285">Flavoprotein</keyword>
<proteinExistence type="inferred from homology"/>
<dbReference type="GO" id="GO:0044205">
    <property type="term" value="P:'de novo' UMP biosynthetic process"/>
    <property type="evidence" value="ECO:0007669"/>
    <property type="project" value="UniProtKB-UniPathway"/>
</dbReference>
<comment type="pathway">
    <text evidence="4">Pyrimidine metabolism; UMP biosynthesis via de novo pathway; orotate from (S)-dihydroorotate (quinone route): step 1/1.</text>
</comment>
<dbReference type="PROSITE" id="PS00912">
    <property type="entry name" value="DHODEHASE_2"/>
    <property type="match status" value="1"/>
</dbReference>
<keyword evidence="10" id="KW-0665">Pyrimidine biosynthesis</keyword>
<dbReference type="OrthoDB" id="9802377at2"/>
<dbReference type="GO" id="GO:0006207">
    <property type="term" value="P:'de novo' pyrimidine nucleobase biosynthetic process"/>
    <property type="evidence" value="ECO:0007669"/>
    <property type="project" value="UniProtKB-UniRule"/>
</dbReference>
<evidence type="ECO:0000256" key="6">
    <source>
        <dbReference type="ARBA" id="ARBA00012791"/>
    </source>
</evidence>
<evidence type="ECO:0000256" key="12">
    <source>
        <dbReference type="ARBA" id="ARBA00023136"/>
    </source>
</evidence>
<dbReference type="PANTHER" id="PTHR48109:SF4">
    <property type="entry name" value="DIHYDROOROTATE DEHYDROGENASE (QUINONE), MITOCHONDRIAL"/>
    <property type="match status" value="1"/>
</dbReference>
<dbReference type="InterPro" id="IPR013785">
    <property type="entry name" value="Aldolase_TIM"/>
</dbReference>
<evidence type="ECO:0000256" key="11">
    <source>
        <dbReference type="ARBA" id="ARBA00023002"/>
    </source>
</evidence>
<dbReference type="GO" id="GO:0005886">
    <property type="term" value="C:plasma membrane"/>
    <property type="evidence" value="ECO:0007669"/>
    <property type="project" value="TreeGrafter"/>
</dbReference>
<dbReference type="EC" id="1.3.5.2" evidence="6 14"/>
<comment type="caution">
    <text evidence="16">The sequence shown here is derived from an EMBL/GenBank/DDBJ whole genome shotgun (WGS) entry which is preliminary data.</text>
</comment>
<dbReference type="Proteomes" id="UP000216339">
    <property type="component" value="Unassembled WGS sequence"/>
</dbReference>
<keyword evidence="17" id="KW-1185">Reference proteome</keyword>
<organism evidence="16 17">
    <name type="scientific">Rubrivirga marina</name>
    <dbReference type="NCBI Taxonomy" id="1196024"/>
    <lineage>
        <taxon>Bacteria</taxon>
        <taxon>Pseudomonadati</taxon>
        <taxon>Rhodothermota</taxon>
        <taxon>Rhodothermia</taxon>
        <taxon>Rhodothermales</taxon>
        <taxon>Rubricoccaceae</taxon>
        <taxon>Rubrivirga</taxon>
    </lineage>
</organism>
<evidence type="ECO:0000313" key="16">
    <source>
        <dbReference type="EMBL" id="PAP78439.1"/>
    </source>
</evidence>
<dbReference type="InterPro" id="IPR005719">
    <property type="entry name" value="Dihydroorotate_DH_2"/>
</dbReference>
<evidence type="ECO:0000256" key="1">
    <source>
        <dbReference type="ARBA" id="ARBA00001917"/>
    </source>
</evidence>
<dbReference type="CDD" id="cd04738">
    <property type="entry name" value="DHOD_2_like"/>
    <property type="match status" value="1"/>
</dbReference>
<dbReference type="InterPro" id="IPR001295">
    <property type="entry name" value="Dihydroorotate_DH_CS"/>
</dbReference>
<dbReference type="SUPFAM" id="SSF51395">
    <property type="entry name" value="FMN-linked oxidoreductases"/>
    <property type="match status" value="1"/>
</dbReference>
<dbReference type="EMBL" id="MQWD01000001">
    <property type="protein sequence ID" value="PAP78439.1"/>
    <property type="molecule type" value="Genomic_DNA"/>
</dbReference>
<feature type="domain" description="Dihydroorotate dehydrogenase catalytic" evidence="15">
    <location>
        <begin position="46"/>
        <end position="348"/>
    </location>
</feature>
<keyword evidence="12" id="KW-0472">Membrane</keyword>
<keyword evidence="11" id="KW-0560">Oxidoreductase</keyword>
<dbReference type="RefSeq" id="WP_095512119.1">
    <property type="nucleotide sequence ID" value="NZ_MQWD01000001.1"/>
</dbReference>
<dbReference type="InterPro" id="IPR050074">
    <property type="entry name" value="DHO_dehydrogenase"/>
</dbReference>
<sequence length="364" mass="37805">MYRLLRPLLFRLDAEAAHGLGVQAARLGQTFGGVTRALFPRADERLAQTAWGLRFASPVGLAAGFDKNAALVPFWADLGLGFAEVGSVSAQPSAGNPKPRAFRLPADRALVNRMGLNNDGAEAVAERLAHTERPEGFVLGVNVAKTHSPDILGEAGVDDFRQSVRALLPHADYLALNVSCPNTAEGKTFETPEALDALLTAVMAEVQAASDAPPTLVKLSPPATGGVDAGAVDELVRISLHYGVAGFIATNTASDRTGLTTEASRLEAIGRGGLSGRPLADRATALVRHLYGVTDGAVPLIGVGGIDSAEAAYARIRAGATLIQVYTGLVYEGPGLIGRIHRGLVRLLDRDGLGTLAEAVGADA</sequence>
<dbReference type="GO" id="GO:0005737">
    <property type="term" value="C:cytoplasm"/>
    <property type="evidence" value="ECO:0007669"/>
    <property type="project" value="InterPro"/>
</dbReference>
<name>A0A271J715_9BACT</name>
<dbReference type="PANTHER" id="PTHR48109">
    <property type="entry name" value="DIHYDROOROTATE DEHYDROGENASE (QUINONE), MITOCHONDRIAL-RELATED"/>
    <property type="match status" value="1"/>
</dbReference>
<keyword evidence="9" id="KW-0288">FMN</keyword>
<comment type="similarity">
    <text evidence="5">Belongs to the dihydroorotate dehydrogenase family. Type 2 subfamily.</text>
</comment>
<comment type="cofactor">
    <cofactor evidence="1">
        <name>FMN</name>
        <dbReference type="ChEBI" id="CHEBI:58210"/>
    </cofactor>
</comment>
<evidence type="ECO:0000256" key="8">
    <source>
        <dbReference type="ARBA" id="ARBA00022630"/>
    </source>
</evidence>
<dbReference type="AlphaFoldDB" id="A0A271J715"/>
<dbReference type="NCBIfam" id="TIGR01036">
    <property type="entry name" value="pyrD_sub2"/>
    <property type="match status" value="1"/>
</dbReference>
<evidence type="ECO:0000256" key="2">
    <source>
        <dbReference type="ARBA" id="ARBA00003125"/>
    </source>
</evidence>
<dbReference type="Pfam" id="PF01180">
    <property type="entry name" value="DHO_dh"/>
    <property type="match status" value="1"/>
</dbReference>
<accession>A0A271J715</accession>
<evidence type="ECO:0000256" key="3">
    <source>
        <dbReference type="ARBA" id="ARBA00004370"/>
    </source>
</evidence>
<comment type="subcellular location">
    <subcellularLocation>
        <location evidence="3">Membrane</location>
    </subcellularLocation>
</comment>
<dbReference type="NCBIfam" id="NF003652">
    <property type="entry name" value="PRK05286.2-5"/>
    <property type="match status" value="1"/>
</dbReference>
<evidence type="ECO:0000256" key="13">
    <source>
        <dbReference type="ARBA" id="ARBA00048639"/>
    </source>
</evidence>
<gene>
    <name evidence="16" type="ORF">BSZ37_19425</name>
</gene>
<evidence type="ECO:0000256" key="7">
    <source>
        <dbReference type="ARBA" id="ARBA00018366"/>
    </source>
</evidence>
<evidence type="ECO:0000256" key="9">
    <source>
        <dbReference type="ARBA" id="ARBA00022643"/>
    </source>
</evidence>
<dbReference type="UniPathway" id="UPA00070">
    <property type="reaction ID" value="UER00946"/>
</dbReference>